<keyword evidence="5" id="KW-0472">Membrane</keyword>
<dbReference type="AlphaFoldDB" id="G0NN40"/>
<evidence type="ECO:0000313" key="9">
    <source>
        <dbReference type="Proteomes" id="UP000008068"/>
    </source>
</evidence>
<evidence type="ECO:0000256" key="7">
    <source>
        <dbReference type="ARBA" id="ARBA00023289"/>
    </source>
</evidence>
<dbReference type="eggNOG" id="KOG0078">
    <property type="taxonomic scope" value="Eukaryota"/>
</dbReference>
<dbReference type="Gene3D" id="3.40.50.300">
    <property type="entry name" value="P-loop containing nucleotide triphosphate hydrolases"/>
    <property type="match status" value="1"/>
</dbReference>
<dbReference type="GO" id="GO:0003924">
    <property type="term" value="F:GTPase activity"/>
    <property type="evidence" value="ECO:0007669"/>
    <property type="project" value="InterPro"/>
</dbReference>
<dbReference type="InterPro" id="IPR005225">
    <property type="entry name" value="Small_GTP-bd"/>
</dbReference>
<dbReference type="InterPro" id="IPR027417">
    <property type="entry name" value="P-loop_NTPase"/>
</dbReference>
<evidence type="ECO:0000256" key="2">
    <source>
        <dbReference type="ARBA" id="ARBA00006270"/>
    </source>
</evidence>
<dbReference type="EMBL" id="GL379912">
    <property type="protein sequence ID" value="EGT34389.1"/>
    <property type="molecule type" value="Genomic_DNA"/>
</dbReference>
<keyword evidence="9" id="KW-1185">Reference proteome</keyword>
<evidence type="ECO:0000256" key="1">
    <source>
        <dbReference type="ARBA" id="ARBA00004308"/>
    </source>
</evidence>
<dbReference type="SMART" id="SM00174">
    <property type="entry name" value="RHO"/>
    <property type="match status" value="1"/>
</dbReference>
<organism evidence="9">
    <name type="scientific">Caenorhabditis brenneri</name>
    <name type="common">Nematode worm</name>
    <dbReference type="NCBI Taxonomy" id="135651"/>
    <lineage>
        <taxon>Eukaryota</taxon>
        <taxon>Metazoa</taxon>
        <taxon>Ecdysozoa</taxon>
        <taxon>Nematoda</taxon>
        <taxon>Chromadorea</taxon>
        <taxon>Rhabditida</taxon>
        <taxon>Rhabditina</taxon>
        <taxon>Rhabditomorpha</taxon>
        <taxon>Rhabditoidea</taxon>
        <taxon>Rhabditidae</taxon>
        <taxon>Peloderinae</taxon>
        <taxon>Caenorhabditis</taxon>
    </lineage>
</organism>
<dbReference type="PROSITE" id="PS51419">
    <property type="entry name" value="RAB"/>
    <property type="match status" value="1"/>
</dbReference>
<dbReference type="NCBIfam" id="TIGR00231">
    <property type="entry name" value="small_GTP"/>
    <property type="match status" value="1"/>
</dbReference>
<dbReference type="InterPro" id="IPR050305">
    <property type="entry name" value="Small_GTPase_Rab"/>
</dbReference>
<gene>
    <name evidence="8" type="ORF">CAEBREN_23279</name>
</gene>
<dbReference type="Proteomes" id="UP000008068">
    <property type="component" value="Unassembled WGS sequence"/>
</dbReference>
<keyword evidence="3" id="KW-0547">Nucleotide-binding</keyword>
<sequence>MEKCDMKCQILLIGDSGIGKTCMLRRFADDEFDPSYILTIGVDYKARILEISGKSVLTQVWDTAGQERFNTITKNFYHRADAVMLVYDITDVKSFENISKWMYNIDENAKDNIVKMLIGNKCDLKDKRVISRDRGEEMAREYGISFHETSAKSNTNIDAAFDDIIREIIVKKTLTPTEMHNDVIDPTQQKEDYVQNVLKLCCQL</sequence>
<evidence type="ECO:0000256" key="3">
    <source>
        <dbReference type="ARBA" id="ARBA00022741"/>
    </source>
</evidence>
<evidence type="ECO:0000256" key="6">
    <source>
        <dbReference type="ARBA" id="ARBA00023288"/>
    </source>
</evidence>
<comment type="similarity">
    <text evidence="2">Belongs to the small GTPase superfamily. Rab family.</text>
</comment>
<dbReference type="PRINTS" id="PR00449">
    <property type="entry name" value="RASTRNSFRMNG"/>
</dbReference>
<dbReference type="PANTHER" id="PTHR47980">
    <property type="entry name" value="LD44762P"/>
    <property type="match status" value="1"/>
</dbReference>
<keyword evidence="4" id="KW-0342">GTP-binding</keyword>
<dbReference type="PROSITE" id="PS51420">
    <property type="entry name" value="RHO"/>
    <property type="match status" value="1"/>
</dbReference>
<proteinExistence type="inferred from homology"/>
<dbReference type="SMART" id="SM00173">
    <property type="entry name" value="RAS"/>
    <property type="match status" value="1"/>
</dbReference>
<dbReference type="STRING" id="135651.G0NN40"/>
<protein>
    <submittedName>
        <fullName evidence="8">Uncharacterized protein</fullName>
    </submittedName>
</protein>
<accession>G0NN40</accession>
<evidence type="ECO:0000313" key="8">
    <source>
        <dbReference type="EMBL" id="EGT34389.1"/>
    </source>
</evidence>
<name>G0NN40_CAEBE</name>
<evidence type="ECO:0000256" key="4">
    <source>
        <dbReference type="ARBA" id="ARBA00023134"/>
    </source>
</evidence>
<dbReference type="Pfam" id="PF00071">
    <property type="entry name" value="Ras"/>
    <property type="match status" value="1"/>
</dbReference>
<dbReference type="GO" id="GO:0005525">
    <property type="term" value="F:GTP binding"/>
    <property type="evidence" value="ECO:0007669"/>
    <property type="project" value="UniProtKB-KW"/>
</dbReference>
<keyword evidence="7" id="KW-0636">Prenylation</keyword>
<dbReference type="InParanoid" id="G0NN40"/>
<dbReference type="PROSITE" id="PS51421">
    <property type="entry name" value="RAS"/>
    <property type="match status" value="1"/>
</dbReference>
<dbReference type="HOGENOM" id="CLU_041217_10_1_1"/>
<dbReference type="SUPFAM" id="SSF52540">
    <property type="entry name" value="P-loop containing nucleoside triphosphate hydrolases"/>
    <property type="match status" value="1"/>
</dbReference>
<dbReference type="GO" id="GO:0012505">
    <property type="term" value="C:endomembrane system"/>
    <property type="evidence" value="ECO:0007669"/>
    <property type="project" value="UniProtKB-SubCell"/>
</dbReference>
<dbReference type="OrthoDB" id="9989112at2759"/>
<reference evidence="9" key="1">
    <citation type="submission" date="2011-07" db="EMBL/GenBank/DDBJ databases">
        <authorList>
            <consortium name="Caenorhabditis brenneri Sequencing and Analysis Consortium"/>
            <person name="Wilson R.K."/>
        </authorList>
    </citation>
    <scope>NUCLEOTIDE SEQUENCE [LARGE SCALE GENOMIC DNA]</scope>
    <source>
        <strain evidence="9">PB2801</strain>
    </source>
</reference>
<dbReference type="FunFam" id="3.40.50.300:FF:000586">
    <property type="entry name" value="Rab family GTPase"/>
    <property type="match status" value="1"/>
</dbReference>
<keyword evidence="6" id="KW-0449">Lipoprotein</keyword>
<dbReference type="SMART" id="SM00175">
    <property type="entry name" value="RAB"/>
    <property type="match status" value="1"/>
</dbReference>
<comment type="subcellular location">
    <subcellularLocation>
        <location evidence="1">Endomembrane system</location>
    </subcellularLocation>
</comment>
<evidence type="ECO:0000256" key="5">
    <source>
        <dbReference type="ARBA" id="ARBA00023136"/>
    </source>
</evidence>
<dbReference type="InterPro" id="IPR001806">
    <property type="entry name" value="Small_GTPase"/>
</dbReference>
<dbReference type="SMART" id="SM00176">
    <property type="entry name" value="RAN"/>
    <property type="match status" value="1"/>
</dbReference>